<dbReference type="SMART" id="SM00530">
    <property type="entry name" value="HTH_XRE"/>
    <property type="match status" value="1"/>
</dbReference>
<name>A0A231H2A1_9NOCA</name>
<evidence type="ECO:0000259" key="1">
    <source>
        <dbReference type="PROSITE" id="PS50943"/>
    </source>
</evidence>
<dbReference type="InterPro" id="IPR001387">
    <property type="entry name" value="Cro/C1-type_HTH"/>
</dbReference>
<proteinExistence type="predicted"/>
<sequence length="289" mass="32561">MAEPGEPLSLPKRQLGYYLRQAREETGMSLAEAAAHIGRSAPTLMRIEKGLTQKLSVPEIEAYCRLYEFDEEKIDAMKGLAQQADTKNWWHEYDDLIPADFDIYVGLETAAQEIATYQPELIPGLLQTPDYARALLRSALPDDPDEEIERRVQLKMRRQLLITRRVRPARLELIIHEAALWRVVGGAKVMSSQVRYLADIGTRANVDVRILPFTAGVPIGEAIGPFVMLRFGHATHNVVYAETYTGDLYLEKPASLRRYAGAYEVMQSAALDAARSRITLRQIAKEHLG</sequence>
<dbReference type="SUPFAM" id="SSF47413">
    <property type="entry name" value="lambda repressor-like DNA-binding domains"/>
    <property type="match status" value="1"/>
</dbReference>
<evidence type="ECO:0000313" key="3">
    <source>
        <dbReference type="Proteomes" id="UP000215506"/>
    </source>
</evidence>
<comment type="caution">
    <text evidence="2">The sequence shown here is derived from an EMBL/GenBank/DDBJ whole genome shotgun (WGS) entry which is preliminary data.</text>
</comment>
<dbReference type="AlphaFoldDB" id="A0A231H2A1"/>
<feature type="domain" description="HTH cro/C1-type" evidence="1">
    <location>
        <begin position="19"/>
        <end position="74"/>
    </location>
</feature>
<accession>A0A231H2A1</accession>
<dbReference type="CDD" id="cd00093">
    <property type="entry name" value="HTH_XRE"/>
    <property type="match status" value="1"/>
</dbReference>
<gene>
    <name evidence="2" type="ORF">B7C42_04861</name>
</gene>
<dbReference type="EMBL" id="NGAF01000011">
    <property type="protein sequence ID" value="OXR42975.1"/>
    <property type="molecule type" value="Genomic_DNA"/>
</dbReference>
<dbReference type="InterPro" id="IPR010982">
    <property type="entry name" value="Lambda_DNA-bd_dom_sf"/>
</dbReference>
<evidence type="ECO:0000313" key="2">
    <source>
        <dbReference type="EMBL" id="OXR42975.1"/>
    </source>
</evidence>
<dbReference type="PROSITE" id="PS50943">
    <property type="entry name" value="HTH_CROC1"/>
    <property type="match status" value="1"/>
</dbReference>
<dbReference type="GO" id="GO:0003677">
    <property type="term" value="F:DNA binding"/>
    <property type="evidence" value="ECO:0007669"/>
    <property type="project" value="InterPro"/>
</dbReference>
<dbReference type="Proteomes" id="UP000215506">
    <property type="component" value="Unassembled WGS sequence"/>
</dbReference>
<dbReference type="InterPro" id="IPR043917">
    <property type="entry name" value="DUF5753"/>
</dbReference>
<dbReference type="Gene3D" id="1.10.260.40">
    <property type="entry name" value="lambda repressor-like DNA-binding domains"/>
    <property type="match status" value="1"/>
</dbReference>
<protein>
    <recommendedName>
        <fullName evidence="1">HTH cro/C1-type domain-containing protein</fullName>
    </recommendedName>
</protein>
<organism evidence="2 3">
    <name type="scientific">Nocardia cerradoensis</name>
    <dbReference type="NCBI Taxonomy" id="85688"/>
    <lineage>
        <taxon>Bacteria</taxon>
        <taxon>Bacillati</taxon>
        <taxon>Actinomycetota</taxon>
        <taxon>Actinomycetes</taxon>
        <taxon>Mycobacteriales</taxon>
        <taxon>Nocardiaceae</taxon>
        <taxon>Nocardia</taxon>
    </lineage>
</organism>
<keyword evidence="3" id="KW-1185">Reference proteome</keyword>
<dbReference type="Pfam" id="PF13560">
    <property type="entry name" value="HTH_31"/>
    <property type="match status" value="1"/>
</dbReference>
<dbReference type="RefSeq" id="WP_039778422.1">
    <property type="nucleotide sequence ID" value="NZ_JAAXOR010000001.1"/>
</dbReference>
<reference evidence="2 3" key="1">
    <citation type="submission" date="2017-07" db="EMBL/GenBank/DDBJ databases">
        <title>First draft Genome Sequence of Nocardia cerradoensis isolated from human infection.</title>
        <authorList>
            <person name="Carrasco G."/>
        </authorList>
    </citation>
    <scope>NUCLEOTIDE SEQUENCE [LARGE SCALE GENOMIC DNA]</scope>
    <source>
        <strain evidence="2 3">CNM20130759</strain>
    </source>
</reference>
<dbReference type="Pfam" id="PF19054">
    <property type="entry name" value="DUF5753"/>
    <property type="match status" value="1"/>
</dbReference>